<evidence type="ECO:0000256" key="1">
    <source>
        <dbReference type="SAM" id="MobiDB-lite"/>
    </source>
</evidence>
<dbReference type="PANTHER" id="PTHR46901">
    <property type="entry name" value="GH04942P"/>
    <property type="match status" value="1"/>
</dbReference>
<dbReference type="Pfam" id="PF03351">
    <property type="entry name" value="DOMON"/>
    <property type="match status" value="1"/>
</dbReference>
<dbReference type="SMART" id="SM00664">
    <property type="entry name" value="DoH"/>
    <property type="match status" value="1"/>
</dbReference>
<dbReference type="PANTHER" id="PTHR46901:SF2">
    <property type="entry name" value="GH04942P"/>
    <property type="match status" value="1"/>
</dbReference>
<dbReference type="EMBL" id="NCKU01000394">
    <property type="protein sequence ID" value="RWS15665.1"/>
    <property type="molecule type" value="Genomic_DNA"/>
</dbReference>
<accession>A0A3S3PMK7</accession>
<proteinExistence type="predicted"/>
<dbReference type="InterPro" id="IPR005018">
    <property type="entry name" value="DOMON_domain"/>
</dbReference>
<keyword evidence="4" id="KW-1185">Reference proteome</keyword>
<organism evidence="3 4">
    <name type="scientific">Dinothrombium tinctorium</name>
    <dbReference type="NCBI Taxonomy" id="1965070"/>
    <lineage>
        <taxon>Eukaryota</taxon>
        <taxon>Metazoa</taxon>
        <taxon>Ecdysozoa</taxon>
        <taxon>Arthropoda</taxon>
        <taxon>Chelicerata</taxon>
        <taxon>Arachnida</taxon>
        <taxon>Acari</taxon>
        <taxon>Acariformes</taxon>
        <taxon>Trombidiformes</taxon>
        <taxon>Prostigmata</taxon>
        <taxon>Anystina</taxon>
        <taxon>Parasitengona</taxon>
        <taxon>Trombidioidea</taxon>
        <taxon>Trombidiidae</taxon>
        <taxon>Dinothrombium</taxon>
    </lineage>
</organism>
<feature type="domain" description="DOMON" evidence="2">
    <location>
        <begin position="23"/>
        <end position="142"/>
    </location>
</feature>
<dbReference type="Proteomes" id="UP000285301">
    <property type="component" value="Unassembled WGS sequence"/>
</dbReference>
<dbReference type="AlphaFoldDB" id="A0A3S3PMK7"/>
<feature type="compositionally biased region" description="Basic and acidic residues" evidence="1">
    <location>
        <begin position="227"/>
        <end position="238"/>
    </location>
</feature>
<dbReference type="PROSITE" id="PS50836">
    <property type="entry name" value="DOMON"/>
    <property type="match status" value="1"/>
</dbReference>
<name>A0A3S3PMK7_9ACAR</name>
<evidence type="ECO:0000259" key="2">
    <source>
        <dbReference type="PROSITE" id="PS50836"/>
    </source>
</evidence>
<gene>
    <name evidence="3" type="ORF">B4U79_09178</name>
</gene>
<evidence type="ECO:0000313" key="3">
    <source>
        <dbReference type="EMBL" id="RWS15665.1"/>
    </source>
</evidence>
<feature type="compositionally biased region" description="Basic and acidic residues" evidence="1">
    <location>
        <begin position="177"/>
        <end position="197"/>
    </location>
</feature>
<reference evidence="3 4" key="1">
    <citation type="journal article" date="2018" name="Gigascience">
        <title>Genomes of trombidid mites reveal novel predicted allergens and laterally-transferred genes associated with secondary metabolism.</title>
        <authorList>
            <person name="Dong X."/>
            <person name="Chaisiri K."/>
            <person name="Xia D."/>
            <person name="Armstrong S.D."/>
            <person name="Fang Y."/>
            <person name="Donnelly M.J."/>
            <person name="Kadowaki T."/>
            <person name="McGarry J.W."/>
            <person name="Darby A.C."/>
            <person name="Makepeace B.L."/>
        </authorList>
    </citation>
    <scope>NUCLEOTIDE SEQUENCE [LARGE SCALE GENOMIC DNA]</scope>
    <source>
        <strain evidence="3">UoL-WK</strain>
    </source>
</reference>
<dbReference type="STRING" id="1965070.A0A3S3PMK7"/>
<dbReference type="CDD" id="cd09631">
    <property type="entry name" value="DOMON_DOH"/>
    <property type="match status" value="1"/>
</dbReference>
<evidence type="ECO:0000313" key="4">
    <source>
        <dbReference type="Proteomes" id="UP000285301"/>
    </source>
</evidence>
<feature type="region of interest" description="Disordered" evidence="1">
    <location>
        <begin position="177"/>
        <end position="254"/>
    </location>
</feature>
<dbReference type="OrthoDB" id="188511at2759"/>
<protein>
    <recommendedName>
        <fullName evidence="2">DOMON domain-containing protein</fullName>
    </recommendedName>
</protein>
<sequence length="435" mass="49092">MSLLDSPCRGEWRYPQGCEGYGCNYVLTWEYIDETDDIMFIVSTKHRNKWTGVGFSADKLMPQSDAVLGLFEETGRFFLMDTWLKGYEVPPLDQIQNLHNMSAWRENGITNLRFFRQRQTGDKYDFQFTDDNCPYLMFPVEGGLFNAVNKRIRQHEGTPIVSENRICIKSCKVTKSKIETTPKPKSEPEESSAKKETVSAQAISPVKHSPVKENEPSTSVSVLTTEKVSDIKNVRDDMSNSDESYAESDSDSDAKNIEHKQMHTEEAVETATKSVNKNAITVPTVISTELTSTTEKELSSPKTKSNTFYFDIKLLNIWKASLDLKNGTEFLDLKRSVADQVKRDLESEFDLDSVETVDINGEDEAQNAIATIKIELDDDDEVDPKSNEFVPLKLKDAISAMVADNKIGNLTVDPNFISFKNLGECVCADFRRVLS</sequence>
<comment type="caution">
    <text evidence="3">The sequence shown here is derived from an EMBL/GenBank/DDBJ whole genome shotgun (WGS) entry which is preliminary data.</text>
</comment>
<dbReference type="InterPro" id="IPR045266">
    <property type="entry name" value="DOH_DOMON"/>
</dbReference>
<feature type="compositionally biased region" description="Polar residues" evidence="1">
    <location>
        <begin position="216"/>
        <end position="226"/>
    </location>
</feature>